<dbReference type="EMBL" id="AFIJ01000017">
    <property type="protein sequence ID" value="EGL41146.1"/>
    <property type="molecule type" value="Genomic_DNA"/>
</dbReference>
<dbReference type="Proteomes" id="UP000004018">
    <property type="component" value="Unassembled WGS sequence"/>
</dbReference>
<protein>
    <recommendedName>
        <fullName evidence="4">Lipoprotein</fullName>
    </recommendedName>
</protein>
<comment type="caution">
    <text evidence="2">The sequence shown here is derived from an EMBL/GenBank/DDBJ whole genome shotgun (WGS) entry which is preliminary data.</text>
</comment>
<feature type="signal peptide" evidence="1">
    <location>
        <begin position="1"/>
        <end position="20"/>
    </location>
</feature>
<reference evidence="2 3" key="1">
    <citation type="submission" date="2011-04" db="EMBL/GenBank/DDBJ databases">
        <authorList>
            <person name="Harkins D.M."/>
            <person name="Madupu R."/>
            <person name="Durkin A.S."/>
            <person name="Torralba M."/>
            <person name="Methe B."/>
            <person name="Sutton G.G."/>
            <person name="Nelson K.E."/>
        </authorList>
    </citation>
    <scope>NUCLEOTIDE SEQUENCE [LARGE SCALE GENOMIC DNA]</scope>
    <source>
        <strain evidence="2 3">UPII 199-6</strain>
    </source>
</reference>
<name>A0ABP2L654_9FIRM</name>
<evidence type="ECO:0000313" key="2">
    <source>
        <dbReference type="EMBL" id="EGL41146.1"/>
    </source>
</evidence>
<organism evidence="2 3">
    <name type="scientific">Megasphaera lornae</name>
    <dbReference type="NCBI Taxonomy" id="1000568"/>
    <lineage>
        <taxon>Bacteria</taxon>
        <taxon>Bacillati</taxon>
        <taxon>Bacillota</taxon>
        <taxon>Negativicutes</taxon>
        <taxon>Veillonellales</taxon>
        <taxon>Veillonellaceae</taxon>
        <taxon>Megasphaera</taxon>
    </lineage>
</organism>
<dbReference type="PROSITE" id="PS51257">
    <property type="entry name" value="PROKAR_LIPOPROTEIN"/>
    <property type="match status" value="1"/>
</dbReference>
<evidence type="ECO:0000256" key="1">
    <source>
        <dbReference type="SAM" id="SignalP"/>
    </source>
</evidence>
<evidence type="ECO:0000313" key="3">
    <source>
        <dbReference type="Proteomes" id="UP000004018"/>
    </source>
</evidence>
<sequence length="178" mass="19580">MKCKPWATAAVIVATALVLSGCGRQTVLETYSFGQVQLKVGNSELYMASPFDLGRVKRQDDPGIIYGGEDRHLTVIALAEPANTTTVEQSAADLITMLQQTAEISDLQTKSKPTMIGNRPALEVTCQYNKLTDGQAIGIIMRSLFFEDKGQIWHIQYAYRSDDVLGKAAIERVFGHIQ</sequence>
<keyword evidence="3" id="KW-1185">Reference proteome</keyword>
<accession>A0ABP2L654</accession>
<keyword evidence="1" id="KW-0732">Signal</keyword>
<feature type="chain" id="PRO_5045784544" description="Lipoprotein" evidence="1">
    <location>
        <begin position="21"/>
        <end position="178"/>
    </location>
</feature>
<gene>
    <name evidence="2" type="ORF">HMPREF1039_1523</name>
</gene>
<proteinExistence type="predicted"/>
<dbReference type="RefSeq" id="WP_007390832.1">
    <property type="nucleotide sequence ID" value="NZ_AFIJ01000017.1"/>
</dbReference>
<evidence type="ECO:0008006" key="4">
    <source>
        <dbReference type="Google" id="ProtNLM"/>
    </source>
</evidence>